<dbReference type="GO" id="GO:0000139">
    <property type="term" value="C:Golgi membrane"/>
    <property type="evidence" value="ECO:0007669"/>
    <property type="project" value="InterPro"/>
</dbReference>
<gene>
    <name evidence="9" type="ORF">CEUR00632_LOCUS1526</name>
</gene>
<dbReference type="EMBL" id="HBEC01003311">
    <property type="protein sequence ID" value="CAD8281491.1"/>
    <property type="molecule type" value="Transcribed_RNA"/>
</dbReference>
<keyword evidence="6 8" id="KW-0472">Membrane</keyword>
<comment type="subcellular location">
    <subcellularLocation>
        <location evidence="1">Membrane</location>
        <topology evidence="1">Single-pass type I membrane protein</topology>
    </subcellularLocation>
</comment>
<evidence type="ECO:0000256" key="7">
    <source>
        <dbReference type="ARBA" id="ARBA00023180"/>
    </source>
</evidence>
<evidence type="ECO:0000256" key="1">
    <source>
        <dbReference type="ARBA" id="ARBA00004479"/>
    </source>
</evidence>
<dbReference type="PROSITE" id="PS51289">
    <property type="entry name" value="GLG1_C_RICH"/>
    <property type="match status" value="4"/>
</dbReference>
<proteinExistence type="predicted"/>
<evidence type="ECO:0000256" key="4">
    <source>
        <dbReference type="ARBA" id="ARBA00022737"/>
    </source>
</evidence>
<protein>
    <recommendedName>
        <fullName evidence="10">Golgi apparatus protein 1</fullName>
    </recommendedName>
</protein>
<feature type="transmembrane region" description="Helical" evidence="8">
    <location>
        <begin position="804"/>
        <end position="826"/>
    </location>
</feature>
<sequence>MSNIIPSAGEAELANGIGDLPPAGPCKADIKAFCSDVTPGEGRLSECLVERQREMRDGNTPGRKVTQKCIDDIVAFKIDRSSNINKDVPLARACKDDVAKWCQYANDKNAPGSTLACLRAKKNKMGAGCKKEIFRTQQDVVEDYRFDYKLYARCKADVSSLCPDVEPGSGGELDCLESKRQHVSWECQDQMFREEQETGDDIRLSVRLFNKCLQDYRRFCRKVPPGHMRVQECLEDNMDQAKFSPQCKEELDGILASRVADFRLDTALRDACETDVEATCGHSLESMDEDDKAGGTLTSTVLNCLQQYEDELKETECRAEVHRRKQRAARDIRLDEVLYEACSDDRTEFCADVKPGSARVIRCLQDHRSTLSQSCTAALFDHEVRMAEDIDFKYPMKKACAWEISAFCKDVPHGHARVVRCLTDNLDNTDMTSACKKQVERDQNMAARDYRLNFRLSAACGGDISRLCGDTCLQGGAAGSCGGVVLQCLQDNEDNVTDAACQEEIFYFELMEVRDFRNDVILAEACRNDVAQFCQDVEPGDGRVHKCLRGAMGQLSPRCRKEEQKLQAKEMRDVRLRPKLNRACSEEKAVYCKDVKPGRARVVQCLMENMAQPDFGQECLEELEKREDAVKNDYRMDVGVATNCEADVTTFCPDERSQLRGNATVLKCLVANFASLAEPCQAEMSRAVRVALWDYKPGAPLTQACDKDVSDKCPGSSQARVSGSPFTIGAVGRCLSKAVVQHSRLDAQCRALTLVAAPKDMRAMFDGSESSGALVARLADLQAAAGLDRVLVDPYGPNAVTVTGWVAIACIFSIVVVLLGSVFVLIRRLQGQRVAAYTQLAAKSGDV</sequence>
<evidence type="ECO:0000256" key="2">
    <source>
        <dbReference type="ARBA" id="ARBA00022692"/>
    </source>
</evidence>
<keyword evidence="2 8" id="KW-0812">Transmembrane</keyword>
<evidence type="ECO:0000256" key="6">
    <source>
        <dbReference type="ARBA" id="ARBA00023136"/>
    </source>
</evidence>
<evidence type="ECO:0000256" key="8">
    <source>
        <dbReference type="SAM" id="Phobius"/>
    </source>
</evidence>
<dbReference type="InterPro" id="IPR001893">
    <property type="entry name" value="Cys-rich_GLG1_repeat"/>
</dbReference>
<organism evidence="9">
    <name type="scientific">Chlamydomonas euryale</name>
    <dbReference type="NCBI Taxonomy" id="1486919"/>
    <lineage>
        <taxon>Eukaryota</taxon>
        <taxon>Viridiplantae</taxon>
        <taxon>Chlorophyta</taxon>
        <taxon>core chlorophytes</taxon>
        <taxon>Chlorophyceae</taxon>
        <taxon>CS clade</taxon>
        <taxon>Chlamydomonadales</taxon>
        <taxon>Chlamydomonadaceae</taxon>
        <taxon>Chlamydomonas</taxon>
    </lineage>
</organism>
<name>A0A7R9V0N1_9CHLO</name>
<evidence type="ECO:0000256" key="3">
    <source>
        <dbReference type="ARBA" id="ARBA00022729"/>
    </source>
</evidence>
<keyword evidence="5 8" id="KW-1133">Transmembrane helix</keyword>
<evidence type="ECO:0000256" key="5">
    <source>
        <dbReference type="ARBA" id="ARBA00022989"/>
    </source>
</evidence>
<dbReference type="AlphaFoldDB" id="A0A7R9V0N1"/>
<keyword evidence="3" id="KW-0732">Signal</keyword>
<dbReference type="Pfam" id="PF00839">
    <property type="entry name" value="Cys_rich_FGFR"/>
    <property type="match status" value="10"/>
</dbReference>
<dbReference type="InterPro" id="IPR039728">
    <property type="entry name" value="GLG1"/>
</dbReference>
<dbReference type="PANTHER" id="PTHR11884:SF1">
    <property type="entry name" value="GOLGI APPARATUS PROTEIN 1"/>
    <property type="match status" value="1"/>
</dbReference>
<evidence type="ECO:0000313" key="9">
    <source>
        <dbReference type="EMBL" id="CAD8281491.1"/>
    </source>
</evidence>
<dbReference type="InterPro" id="IPR017873">
    <property type="entry name" value="Cys-rich_GLG1_repeat_euk"/>
</dbReference>
<dbReference type="PANTHER" id="PTHR11884">
    <property type="entry name" value="SELECTIN LIGAND RELATED"/>
    <property type="match status" value="1"/>
</dbReference>
<reference evidence="9" key="1">
    <citation type="submission" date="2021-01" db="EMBL/GenBank/DDBJ databases">
        <authorList>
            <person name="Corre E."/>
            <person name="Pelletier E."/>
            <person name="Niang G."/>
            <person name="Scheremetjew M."/>
            <person name="Finn R."/>
            <person name="Kale V."/>
            <person name="Holt S."/>
            <person name="Cochrane G."/>
            <person name="Meng A."/>
            <person name="Brown T."/>
            <person name="Cohen L."/>
        </authorList>
    </citation>
    <scope>NUCLEOTIDE SEQUENCE</scope>
    <source>
        <strain evidence="9">CCMP219</strain>
    </source>
</reference>
<evidence type="ECO:0008006" key="10">
    <source>
        <dbReference type="Google" id="ProtNLM"/>
    </source>
</evidence>
<keyword evidence="7" id="KW-0325">Glycoprotein</keyword>
<accession>A0A7R9V0N1</accession>
<keyword evidence="4" id="KW-0677">Repeat</keyword>